<dbReference type="PANTHER" id="PTHR47690">
    <property type="entry name" value="GLUCOKINASE"/>
    <property type="match status" value="1"/>
</dbReference>
<dbReference type="Proteomes" id="UP001549184">
    <property type="component" value="Unassembled WGS sequence"/>
</dbReference>
<evidence type="ECO:0000313" key="7">
    <source>
        <dbReference type="Proteomes" id="UP001549184"/>
    </source>
</evidence>
<gene>
    <name evidence="6" type="ORF">ABIC75_000405</name>
</gene>
<keyword evidence="7" id="KW-1185">Reference proteome</keyword>
<dbReference type="EC" id="2.7.1.2" evidence="6"/>
<dbReference type="InterPro" id="IPR043129">
    <property type="entry name" value="ATPase_NBD"/>
</dbReference>
<evidence type="ECO:0000256" key="4">
    <source>
        <dbReference type="ARBA" id="ARBA00022840"/>
    </source>
</evidence>
<keyword evidence="1 6" id="KW-0808">Transferase</keyword>
<dbReference type="Gene3D" id="3.30.420.40">
    <property type="match status" value="1"/>
</dbReference>
<dbReference type="SUPFAM" id="SSF53067">
    <property type="entry name" value="Actin-like ATPase domain"/>
    <property type="match status" value="1"/>
</dbReference>
<evidence type="ECO:0000313" key="6">
    <source>
        <dbReference type="EMBL" id="MET3650703.1"/>
    </source>
</evidence>
<comment type="similarity">
    <text evidence="5">Belongs to the bacterial glucokinase family.</text>
</comment>
<dbReference type="CDD" id="cd24008">
    <property type="entry name" value="ASKHA_NBD_GLK"/>
    <property type="match status" value="1"/>
</dbReference>
<proteinExistence type="inferred from homology"/>
<protein>
    <submittedName>
        <fullName evidence="6">Glucokinase</fullName>
        <ecNumber evidence="6">2.7.1.2</ecNumber>
    </submittedName>
</protein>
<keyword evidence="4" id="KW-0067">ATP-binding</keyword>
<evidence type="ECO:0000256" key="3">
    <source>
        <dbReference type="ARBA" id="ARBA00022777"/>
    </source>
</evidence>
<name>A0ABV2JSC8_9GAMM</name>
<dbReference type="PANTHER" id="PTHR47690:SF1">
    <property type="entry name" value="GLUCOKINASE"/>
    <property type="match status" value="1"/>
</dbReference>
<dbReference type="RefSeq" id="WP_354012188.1">
    <property type="nucleotide sequence ID" value="NZ_JBEPMU010000001.1"/>
</dbReference>
<comment type="caution">
    <text evidence="6">The sequence shown here is derived from an EMBL/GenBank/DDBJ whole genome shotgun (WGS) entry which is preliminary data.</text>
</comment>
<evidence type="ECO:0000256" key="1">
    <source>
        <dbReference type="ARBA" id="ARBA00022679"/>
    </source>
</evidence>
<organism evidence="6 7">
    <name type="scientific">Dyella japonica</name>
    <dbReference type="NCBI Taxonomy" id="231455"/>
    <lineage>
        <taxon>Bacteria</taxon>
        <taxon>Pseudomonadati</taxon>
        <taxon>Pseudomonadota</taxon>
        <taxon>Gammaproteobacteria</taxon>
        <taxon>Lysobacterales</taxon>
        <taxon>Rhodanobacteraceae</taxon>
        <taxon>Dyella</taxon>
    </lineage>
</organism>
<evidence type="ECO:0000256" key="2">
    <source>
        <dbReference type="ARBA" id="ARBA00022741"/>
    </source>
</evidence>
<dbReference type="GO" id="GO:0004340">
    <property type="term" value="F:glucokinase activity"/>
    <property type="evidence" value="ECO:0007669"/>
    <property type="project" value="UniProtKB-EC"/>
</dbReference>
<dbReference type="InterPro" id="IPR050201">
    <property type="entry name" value="Bacterial_glucokinase"/>
</dbReference>
<dbReference type="EMBL" id="JBEPMU010000001">
    <property type="protein sequence ID" value="MET3650703.1"/>
    <property type="molecule type" value="Genomic_DNA"/>
</dbReference>
<reference evidence="6 7" key="1">
    <citation type="submission" date="2024-06" db="EMBL/GenBank/DDBJ databases">
        <title>Sorghum-associated microbial communities from plants grown in Nebraska, USA.</title>
        <authorList>
            <person name="Schachtman D."/>
        </authorList>
    </citation>
    <scope>NUCLEOTIDE SEQUENCE [LARGE SCALE GENOMIC DNA]</scope>
    <source>
        <strain evidence="6 7">1073</strain>
    </source>
</reference>
<dbReference type="Pfam" id="PF02685">
    <property type="entry name" value="Glucokinase"/>
    <property type="match status" value="1"/>
</dbReference>
<sequence length="339" mass="35761">MDRLRDRGGQIVGTIGRQSHLVPPFLAADLGGTHARIGLVVPDAATGKPEIVLYKVYRCAEHASLTSILRSFCREHDVYPDVLVLACAGFVEQGVVINESLAWPVLLEDLCIEGGFASVDVLNDFEAFAHAVGDFGEQNSTAIVDGVGNPDGAVAVIGPGTGLGAALWLPGRPARVLHTEAGHMELAARPGIEQAIRAVLGPADGYVPYDRVLSGPGLLRLYRALAVVQGMPATLTDPSEITALALAGMDTLATQTVDQFCRWLGAFCGDVAIAFNASSGVCLAGGFLARITSILRSGPFTERFRDKGVMRAFLNNTPVVVVEHGRLGVLGAANWRLGR</sequence>
<keyword evidence="2" id="KW-0547">Nucleotide-binding</keyword>
<dbReference type="InterPro" id="IPR003836">
    <property type="entry name" value="Glucokinase"/>
</dbReference>
<accession>A0ABV2JSC8</accession>
<dbReference type="NCBIfam" id="NF009073">
    <property type="entry name" value="PRK12408.1"/>
    <property type="match status" value="1"/>
</dbReference>
<keyword evidence="3" id="KW-0418">Kinase</keyword>
<evidence type="ECO:0000256" key="5">
    <source>
        <dbReference type="RuleBase" id="RU004046"/>
    </source>
</evidence>
<dbReference type="Gene3D" id="3.40.367.20">
    <property type="match status" value="1"/>
</dbReference>